<name>A0A8J3AMA9_9BACI</name>
<keyword evidence="1" id="KW-0802">TPR repeat</keyword>
<evidence type="ECO:0000313" key="3">
    <source>
        <dbReference type="EMBL" id="GGI15339.1"/>
    </source>
</evidence>
<dbReference type="InterPro" id="IPR011990">
    <property type="entry name" value="TPR-like_helical_dom_sf"/>
</dbReference>
<dbReference type="InterPro" id="IPR019734">
    <property type="entry name" value="TPR_rpt"/>
</dbReference>
<dbReference type="OrthoDB" id="252257at2"/>
<evidence type="ECO:0000259" key="2">
    <source>
        <dbReference type="PROSITE" id="PS50943"/>
    </source>
</evidence>
<reference evidence="4" key="1">
    <citation type="journal article" date="2019" name="Int. J. Syst. Evol. Microbiol.">
        <title>The Global Catalogue of Microorganisms (GCM) 10K type strain sequencing project: providing services to taxonomists for standard genome sequencing and annotation.</title>
        <authorList>
            <consortium name="The Broad Institute Genomics Platform"/>
            <consortium name="The Broad Institute Genome Sequencing Center for Infectious Disease"/>
            <person name="Wu L."/>
            <person name="Ma J."/>
        </authorList>
    </citation>
    <scope>NUCLEOTIDE SEQUENCE [LARGE SCALE GENOMIC DNA]</scope>
    <source>
        <strain evidence="4">CGMCC 1.14993</strain>
    </source>
</reference>
<dbReference type="InterPro" id="IPR010982">
    <property type="entry name" value="Lambda_DNA-bd_dom_sf"/>
</dbReference>
<dbReference type="PROSITE" id="PS50943">
    <property type="entry name" value="HTH_CROC1"/>
    <property type="match status" value="1"/>
</dbReference>
<dbReference type="GO" id="GO:0003677">
    <property type="term" value="F:DNA binding"/>
    <property type="evidence" value="ECO:0007669"/>
    <property type="project" value="InterPro"/>
</dbReference>
<dbReference type="EMBL" id="BMHB01000001">
    <property type="protein sequence ID" value="GGI15339.1"/>
    <property type="molecule type" value="Genomic_DNA"/>
</dbReference>
<dbReference type="Proteomes" id="UP000626244">
    <property type="component" value="Unassembled WGS sequence"/>
</dbReference>
<dbReference type="Gene3D" id="1.25.40.10">
    <property type="entry name" value="Tetratricopeptide repeat domain"/>
    <property type="match status" value="1"/>
</dbReference>
<dbReference type="InterPro" id="IPR001387">
    <property type="entry name" value="Cro/C1-type_HTH"/>
</dbReference>
<comment type="caution">
    <text evidence="3">The sequence shown here is derived from an EMBL/GenBank/DDBJ whole genome shotgun (WGS) entry which is preliminary data.</text>
</comment>
<dbReference type="CDD" id="cd00093">
    <property type="entry name" value="HTH_XRE"/>
    <property type="match status" value="1"/>
</dbReference>
<feature type="domain" description="HTH cro/C1-type" evidence="2">
    <location>
        <begin position="7"/>
        <end position="62"/>
    </location>
</feature>
<sequence>MQYGKMIYHHRKKLGWTQEKLCEGICSVSHLSKIENGNKEAAIETIELLLKRMKVEKEEDTINLDEIMIQLKRLWNLIERADYQLSKQIFDELILNEELIHYTSISNEFSIVIWRYYIFIEDMQNARKKWKQLEKKRKKFSQHEFIKFLFTLSIFYIKEKRYDDSLLIMDEVQDLVPNIEVEFQEFCFYRALIYQIMNQPSVSMYFCNKAIPIFVQNNNIKRILDSKMLLSLQLIKSKLLDKAELILEEVLDNSTILNDKTIYYNALHNLGYLYFHSNQNKKAITYYQRYLESVQDGSEEYYTVISNIANNMIILKEYQSATELLEDKLTKIEDKNSSLYIKIQVLYFEAKQEKCNLVEYLREVALPFWIKNSESDKLIKYYKILNDFYKENCKIEEQNILLQEYNSILLSILNKKGI</sequence>
<dbReference type="SMART" id="SM00530">
    <property type="entry name" value="HTH_XRE"/>
    <property type="match status" value="1"/>
</dbReference>
<dbReference type="SUPFAM" id="SSF48452">
    <property type="entry name" value="TPR-like"/>
    <property type="match status" value="1"/>
</dbReference>
<protein>
    <submittedName>
        <fullName evidence="3">Transcriptional regulator</fullName>
    </submittedName>
</protein>
<evidence type="ECO:0000313" key="4">
    <source>
        <dbReference type="Proteomes" id="UP000626244"/>
    </source>
</evidence>
<dbReference type="AlphaFoldDB" id="A0A8J3AMA9"/>
<accession>A0A8J3AMA9</accession>
<keyword evidence="4" id="KW-1185">Reference proteome</keyword>
<dbReference type="RefSeq" id="WP_087999802.1">
    <property type="nucleotide sequence ID" value="NZ_BMHB01000001.1"/>
</dbReference>
<gene>
    <name evidence="3" type="primary">nprR</name>
    <name evidence="3" type="ORF">GCM10007380_27480</name>
</gene>
<dbReference type="Gene3D" id="1.10.260.40">
    <property type="entry name" value="lambda repressor-like DNA-binding domains"/>
    <property type="match status" value="1"/>
</dbReference>
<evidence type="ECO:0000256" key="1">
    <source>
        <dbReference type="PROSITE-ProRule" id="PRU00339"/>
    </source>
</evidence>
<dbReference type="SUPFAM" id="SSF47413">
    <property type="entry name" value="lambda repressor-like DNA-binding domains"/>
    <property type="match status" value="1"/>
</dbReference>
<feature type="repeat" description="TPR" evidence="1">
    <location>
        <begin position="264"/>
        <end position="297"/>
    </location>
</feature>
<organism evidence="3 4">
    <name type="scientific">Gottfriedia solisilvae</name>
    <dbReference type="NCBI Taxonomy" id="1516104"/>
    <lineage>
        <taxon>Bacteria</taxon>
        <taxon>Bacillati</taxon>
        <taxon>Bacillota</taxon>
        <taxon>Bacilli</taxon>
        <taxon>Bacillales</taxon>
        <taxon>Bacillaceae</taxon>
        <taxon>Gottfriedia</taxon>
    </lineage>
</organism>
<proteinExistence type="predicted"/>
<dbReference type="PROSITE" id="PS50005">
    <property type="entry name" value="TPR"/>
    <property type="match status" value="1"/>
</dbReference>
<dbReference type="Pfam" id="PF01381">
    <property type="entry name" value="HTH_3"/>
    <property type="match status" value="1"/>
</dbReference>